<dbReference type="RefSeq" id="WP_212965801.1">
    <property type="nucleotide sequence ID" value="NZ_BORB01000007.1"/>
</dbReference>
<gene>
    <name evidence="2" type="ORF">J8TS2_11970</name>
</gene>
<proteinExistence type="predicted"/>
<evidence type="ECO:0008006" key="4">
    <source>
        <dbReference type="Google" id="ProtNLM"/>
    </source>
</evidence>
<sequence length="701" mass="82558">MNREEMFIQKCFFEQFLQDKHDESPVTVLGEHFFQEQKKNQADLTEIRFAQGEIYFHAQDYETAIFKWENIQNEWQPWARKNMADAYFELELHDTAEEIYQSIKTDSLLLNTEIALQLFGLYILQRNHTEAKQMILNAVLLNPDYPNVTKLARAFFEEQEDWENAVELAVNESIRTKAKEWFHVLQSYVENGHVCFEPTYFIPVLEKVSSVDFKTFDHLSQTLWKRFAEQGVLFDWLSDFNTLLLSLNISEEHRLGKLSTEFKETYQKLMSGSFPFQNVEKLMPTYLEAWLKLEQTADVAYVYSAILTWNDHFPGNINQNIVDRAQATIGKSSSGIHLNGAIQALIDDVKHWARKNEIEFEEWNANPQDTAQWLAYGKKWIDYFMNQLEVLKADMTNLIESEKAICGRLHGSTNQLKDIEEEKAKDIREAFLKIEKEIKGKMKTSIPQIIRKSADFIKEDTEFRTIHLELNTEINRRIHDYIQDTIMPSYVSSLENWIAYAKEKLEESQSHLKEWEIGFNEYLGERPIELRCDFQVIADWQRDADRMTIPVQMDDENILLRRTPSQVILKGAGKLFGGLTKNNAVLAKSYRNFIENENYEEVSESIATKFFYQFQLFEKSIGRDVHLFFRDPLETLEGRVEEFENMIHENQLKLEKLENNPDLFLGPLRFFQLQLNQYKWLNGTNSQQQSPVLQADKEEIE</sequence>
<keyword evidence="1" id="KW-0175">Coiled coil</keyword>
<comment type="caution">
    <text evidence="2">The sequence shown here is derived from an EMBL/GenBank/DDBJ whole genome shotgun (WGS) entry which is preliminary data.</text>
</comment>
<protein>
    <recommendedName>
        <fullName evidence="4">Tetratricopeptide repeat protein</fullName>
    </recommendedName>
</protein>
<evidence type="ECO:0000313" key="3">
    <source>
        <dbReference type="Proteomes" id="UP000679950"/>
    </source>
</evidence>
<name>A0ABQ4KHP2_9BACI</name>
<dbReference type="SUPFAM" id="SSF48452">
    <property type="entry name" value="TPR-like"/>
    <property type="match status" value="1"/>
</dbReference>
<dbReference type="InterPro" id="IPR011990">
    <property type="entry name" value="TPR-like_helical_dom_sf"/>
</dbReference>
<keyword evidence="3" id="KW-1185">Reference proteome</keyword>
<dbReference type="EMBL" id="BORB01000007">
    <property type="protein sequence ID" value="GIN56878.1"/>
    <property type="molecule type" value="Genomic_DNA"/>
</dbReference>
<organism evidence="2 3">
    <name type="scientific">Lederbergia ruris</name>
    <dbReference type="NCBI Taxonomy" id="217495"/>
    <lineage>
        <taxon>Bacteria</taxon>
        <taxon>Bacillati</taxon>
        <taxon>Bacillota</taxon>
        <taxon>Bacilli</taxon>
        <taxon>Bacillales</taxon>
        <taxon>Bacillaceae</taxon>
        <taxon>Lederbergia</taxon>
    </lineage>
</organism>
<evidence type="ECO:0000313" key="2">
    <source>
        <dbReference type="EMBL" id="GIN56878.1"/>
    </source>
</evidence>
<dbReference type="Gene3D" id="1.25.40.10">
    <property type="entry name" value="Tetratricopeptide repeat domain"/>
    <property type="match status" value="1"/>
</dbReference>
<feature type="coiled-coil region" evidence="1">
    <location>
        <begin position="633"/>
        <end position="660"/>
    </location>
</feature>
<evidence type="ECO:0000256" key="1">
    <source>
        <dbReference type="SAM" id="Coils"/>
    </source>
</evidence>
<accession>A0ABQ4KHP2</accession>
<dbReference type="Proteomes" id="UP000679950">
    <property type="component" value="Unassembled WGS sequence"/>
</dbReference>
<reference evidence="2 3" key="1">
    <citation type="submission" date="2021-03" db="EMBL/GenBank/DDBJ databases">
        <title>Antimicrobial resistance genes in bacteria isolated from Japanese honey, and their potential for conferring macrolide and lincosamide resistance in the American foulbrood pathogen Paenibacillus larvae.</title>
        <authorList>
            <person name="Okamoto M."/>
            <person name="Kumagai M."/>
            <person name="Kanamori H."/>
            <person name="Takamatsu D."/>
        </authorList>
    </citation>
    <scope>NUCLEOTIDE SEQUENCE [LARGE SCALE GENOMIC DNA]</scope>
    <source>
        <strain evidence="2 3">J8TS2</strain>
    </source>
</reference>